<feature type="transmembrane region" description="Helical" evidence="6">
    <location>
        <begin position="157"/>
        <end position="180"/>
    </location>
</feature>
<dbReference type="GO" id="GO:0022857">
    <property type="term" value="F:transmembrane transporter activity"/>
    <property type="evidence" value="ECO:0007669"/>
    <property type="project" value="InterPro"/>
</dbReference>
<feature type="transmembrane region" description="Helical" evidence="6">
    <location>
        <begin position="289"/>
        <end position="306"/>
    </location>
</feature>
<dbReference type="AlphaFoldDB" id="A0A1Y2T2I1"/>
<evidence type="ECO:0000313" key="8">
    <source>
        <dbReference type="EMBL" id="OTA29571.1"/>
    </source>
</evidence>
<dbReference type="Gene3D" id="1.20.1250.20">
    <property type="entry name" value="MFS general substrate transporter like domains"/>
    <property type="match status" value="2"/>
</dbReference>
<dbReference type="GO" id="GO:0005886">
    <property type="term" value="C:plasma membrane"/>
    <property type="evidence" value="ECO:0007669"/>
    <property type="project" value="UniProtKB-SubCell"/>
</dbReference>
<feature type="transmembrane region" description="Helical" evidence="6">
    <location>
        <begin position="201"/>
        <end position="220"/>
    </location>
</feature>
<sequence>MKKSILALASGAFALGAAEFVMMGVLPKAAADTAVSIPTAGHYVSAYAIGVCFGALILIFGRRIKPRNLIIAFMVITIVGNLMAALAPNFGILLTARFISGLPHGAFFGTATIMAKALADPGQEGTAVSQMVVGQTVANMVGVPFGTWLGSAMSWRLAFGFLALWAAMTIVLVLSFVPQIDAIKDAGMAGQFVFLKSAKPWYVIMAVFLGNTGIFCWWSYVSPWLQKVGGWSEPVVPLLMTLAGFGMVVGGLIGGRMTDKFVPGAVAGFGQLISVLAMIFIFLDPGSQPTSALLTFVCAFGMFFISSPQQLLMVQLGEGGGEMLAGALVQIAFNAGNSAGSILGGMALEATSMDYHASALTGVPFTLVAAALLFVFYGLYERRRRVVREGAALQ</sequence>
<dbReference type="STRING" id="1160091.B9T39_02920"/>
<name>A0A1Y2T2I1_9BIFI</name>
<keyword evidence="5 6" id="KW-0472">Membrane</keyword>
<proteinExistence type="predicted"/>
<dbReference type="PANTHER" id="PTHR43124:SF6">
    <property type="entry name" value="TRANSPORTER ARAJ-RELATED"/>
    <property type="match status" value="1"/>
</dbReference>
<keyword evidence="3 6" id="KW-0812">Transmembrane</keyword>
<reference evidence="8 9" key="1">
    <citation type="submission" date="2017-04" db="EMBL/GenBank/DDBJ databases">
        <title>Draft genome sequences of Alloscardovia macacae UMA81211 and UMA81212 isolated from the feces of a rhesus macaque (Macaca mulatta).</title>
        <authorList>
            <person name="Albert K."/>
            <person name="Sela D.A."/>
        </authorList>
    </citation>
    <scope>NUCLEOTIDE SEQUENCE [LARGE SCALE GENOMIC DNA]</scope>
    <source>
        <strain evidence="8 9">UMA81212</strain>
    </source>
</reference>
<evidence type="ECO:0000256" key="6">
    <source>
        <dbReference type="SAM" id="Phobius"/>
    </source>
</evidence>
<dbReference type="SUPFAM" id="SSF103473">
    <property type="entry name" value="MFS general substrate transporter"/>
    <property type="match status" value="1"/>
</dbReference>
<evidence type="ECO:0000256" key="2">
    <source>
        <dbReference type="ARBA" id="ARBA00022475"/>
    </source>
</evidence>
<accession>A0A1Y2T2I1</accession>
<comment type="caution">
    <text evidence="8">The sequence shown here is derived from an EMBL/GenBank/DDBJ whole genome shotgun (WGS) entry which is preliminary data.</text>
</comment>
<dbReference type="Proteomes" id="UP000243540">
    <property type="component" value="Unassembled WGS sequence"/>
</dbReference>
<evidence type="ECO:0000256" key="5">
    <source>
        <dbReference type="ARBA" id="ARBA00023136"/>
    </source>
</evidence>
<evidence type="ECO:0000256" key="4">
    <source>
        <dbReference type="ARBA" id="ARBA00022989"/>
    </source>
</evidence>
<keyword evidence="2" id="KW-1003">Cell membrane</keyword>
<feature type="transmembrane region" description="Helical" evidence="6">
    <location>
        <begin position="68"/>
        <end position="86"/>
    </location>
</feature>
<keyword evidence="4 6" id="KW-1133">Transmembrane helix</keyword>
<dbReference type="InterPro" id="IPR036259">
    <property type="entry name" value="MFS_trans_sf"/>
</dbReference>
<dbReference type="EMBL" id="NEKC01000005">
    <property type="protein sequence ID" value="OTA29571.1"/>
    <property type="molecule type" value="Genomic_DNA"/>
</dbReference>
<comment type="subcellular location">
    <subcellularLocation>
        <location evidence="1">Cell membrane</location>
        <topology evidence="1">Multi-pass membrane protein</topology>
    </subcellularLocation>
</comment>
<feature type="transmembrane region" description="Helical" evidence="6">
    <location>
        <begin position="43"/>
        <end position="61"/>
    </location>
</feature>
<feature type="domain" description="Major facilitator superfamily (MFS) profile" evidence="7">
    <location>
        <begin position="1"/>
        <end position="383"/>
    </location>
</feature>
<evidence type="ECO:0000259" key="7">
    <source>
        <dbReference type="PROSITE" id="PS50850"/>
    </source>
</evidence>
<feature type="transmembrane region" description="Helical" evidence="6">
    <location>
        <begin position="261"/>
        <end position="283"/>
    </location>
</feature>
<evidence type="ECO:0000313" key="9">
    <source>
        <dbReference type="Proteomes" id="UP000243540"/>
    </source>
</evidence>
<feature type="transmembrane region" description="Helical" evidence="6">
    <location>
        <begin position="327"/>
        <end position="348"/>
    </location>
</feature>
<organism evidence="8 9">
    <name type="scientific">Alloscardovia macacae</name>
    <dbReference type="NCBI Taxonomy" id="1160091"/>
    <lineage>
        <taxon>Bacteria</taxon>
        <taxon>Bacillati</taxon>
        <taxon>Actinomycetota</taxon>
        <taxon>Actinomycetes</taxon>
        <taxon>Bifidobacteriales</taxon>
        <taxon>Bifidobacteriaceae</taxon>
        <taxon>Alloscardovia</taxon>
    </lineage>
</organism>
<dbReference type="PROSITE" id="PS50850">
    <property type="entry name" value="MFS"/>
    <property type="match status" value="1"/>
</dbReference>
<gene>
    <name evidence="8" type="ORF">B9T39_02920</name>
</gene>
<evidence type="ECO:0000256" key="1">
    <source>
        <dbReference type="ARBA" id="ARBA00004651"/>
    </source>
</evidence>
<dbReference type="CDD" id="cd17324">
    <property type="entry name" value="MFS_NepI_like"/>
    <property type="match status" value="1"/>
</dbReference>
<dbReference type="Pfam" id="PF07690">
    <property type="entry name" value="MFS_1"/>
    <property type="match status" value="1"/>
</dbReference>
<feature type="transmembrane region" description="Helical" evidence="6">
    <location>
        <begin position="235"/>
        <end position="254"/>
    </location>
</feature>
<protein>
    <submittedName>
        <fullName evidence="8">MFS transporter</fullName>
    </submittedName>
</protein>
<dbReference type="InterPro" id="IPR011701">
    <property type="entry name" value="MFS"/>
</dbReference>
<evidence type="ECO:0000256" key="3">
    <source>
        <dbReference type="ARBA" id="ARBA00022692"/>
    </source>
</evidence>
<dbReference type="InterPro" id="IPR050189">
    <property type="entry name" value="MFS_Efflux_Transporters"/>
</dbReference>
<dbReference type="PANTHER" id="PTHR43124">
    <property type="entry name" value="PURINE EFFLUX PUMP PBUE"/>
    <property type="match status" value="1"/>
</dbReference>
<dbReference type="RefSeq" id="WP_086106330.1">
    <property type="nucleotide sequence ID" value="NZ_NEKC01000005.1"/>
</dbReference>
<feature type="transmembrane region" description="Helical" evidence="6">
    <location>
        <begin position="360"/>
        <end position="380"/>
    </location>
</feature>
<dbReference type="InterPro" id="IPR020846">
    <property type="entry name" value="MFS_dom"/>
</dbReference>